<sequence length="254" mass="27987">MNRGTLRWPRALALGGLLLWALGWSVPAAAEIWGYVDKRGVSHFADHQVDRRYELFYGGGAKSVGSSGRVPRGAVHASPSVQAVFQVSTSYKAVRHLIREAATAYGLEYELLKAVIATESGFNTRAVSPKGAIGLMQLMPDTAQRFGVKARANESLQERLTDPRTNLQAGARYLAWLLKYFDGQTELALAAYNAGEGAVLRAGRQIPNYRETQNYVRKVTQLQQSLQPPRALSQRYTTPVRTDMQARAQTPAPL</sequence>
<keyword evidence="5" id="KW-1185">Reference proteome</keyword>
<dbReference type="SUPFAM" id="SSF53955">
    <property type="entry name" value="Lysozyme-like"/>
    <property type="match status" value="1"/>
</dbReference>
<reference evidence="4" key="1">
    <citation type="submission" date="2013-01" db="EMBL/GenBank/DDBJ databases">
        <title>Genome draft of Hydrogenophaga taeniospiralis 2K1.</title>
        <authorList>
            <person name="Gomila M."/>
            <person name="Lalucat J."/>
        </authorList>
    </citation>
    <scope>NUCLEOTIDE SEQUENCE</scope>
    <source>
        <strain evidence="4">CCUG 15921</strain>
    </source>
</reference>
<accession>A0A9X4NT24</accession>
<dbReference type="EMBL" id="AOGK01000008">
    <property type="protein sequence ID" value="MDG5975696.1"/>
    <property type="molecule type" value="Genomic_DNA"/>
</dbReference>
<dbReference type="Proteomes" id="UP001152876">
    <property type="component" value="Unassembled WGS sequence"/>
</dbReference>
<evidence type="ECO:0000256" key="1">
    <source>
        <dbReference type="ARBA" id="ARBA00007734"/>
    </source>
</evidence>
<dbReference type="InterPro" id="IPR023346">
    <property type="entry name" value="Lysozyme-like_dom_sf"/>
</dbReference>
<name>A0A9X4NT24_9BURK</name>
<evidence type="ECO:0000259" key="3">
    <source>
        <dbReference type="Pfam" id="PF01464"/>
    </source>
</evidence>
<evidence type="ECO:0000313" key="4">
    <source>
        <dbReference type="EMBL" id="MDG5975696.1"/>
    </source>
</evidence>
<comment type="caution">
    <text evidence="4">The sequence shown here is derived from an EMBL/GenBank/DDBJ whole genome shotgun (WGS) entry which is preliminary data.</text>
</comment>
<dbReference type="InterPro" id="IPR008258">
    <property type="entry name" value="Transglycosylase_SLT_dom_1"/>
</dbReference>
<dbReference type="OrthoDB" id="9815002at2"/>
<evidence type="ECO:0000313" key="5">
    <source>
        <dbReference type="Proteomes" id="UP001152876"/>
    </source>
</evidence>
<gene>
    <name evidence="4" type="ORF">H010_10561</name>
</gene>
<protein>
    <submittedName>
        <fullName evidence="4">Lytic transglycosylase catalytic subunit</fullName>
    </submittedName>
</protein>
<comment type="similarity">
    <text evidence="1">Belongs to the transglycosylase Slt family.</text>
</comment>
<dbReference type="PANTHER" id="PTHR37423:SF2">
    <property type="entry name" value="MEMBRANE-BOUND LYTIC MUREIN TRANSGLYCOSYLASE C"/>
    <property type="match status" value="1"/>
</dbReference>
<dbReference type="Gene3D" id="1.10.530.10">
    <property type="match status" value="1"/>
</dbReference>
<organism evidence="4 5">
    <name type="scientific">Hydrogenophaga taeniospiralis CCUG 15921</name>
    <dbReference type="NCBI Taxonomy" id="1281780"/>
    <lineage>
        <taxon>Bacteria</taxon>
        <taxon>Pseudomonadati</taxon>
        <taxon>Pseudomonadota</taxon>
        <taxon>Betaproteobacteria</taxon>
        <taxon>Burkholderiales</taxon>
        <taxon>Comamonadaceae</taxon>
        <taxon>Hydrogenophaga</taxon>
    </lineage>
</organism>
<dbReference type="CDD" id="cd00254">
    <property type="entry name" value="LT-like"/>
    <property type="match status" value="1"/>
</dbReference>
<dbReference type="PANTHER" id="PTHR37423">
    <property type="entry name" value="SOLUBLE LYTIC MUREIN TRANSGLYCOSYLASE-RELATED"/>
    <property type="match status" value="1"/>
</dbReference>
<dbReference type="AlphaFoldDB" id="A0A9X4NT24"/>
<feature type="domain" description="Transglycosylase SLT" evidence="3">
    <location>
        <begin position="97"/>
        <end position="206"/>
    </location>
</feature>
<feature type="region of interest" description="Disordered" evidence="2">
    <location>
        <begin position="221"/>
        <end position="254"/>
    </location>
</feature>
<proteinExistence type="inferred from homology"/>
<evidence type="ECO:0000256" key="2">
    <source>
        <dbReference type="SAM" id="MobiDB-lite"/>
    </source>
</evidence>
<dbReference type="Pfam" id="PF01464">
    <property type="entry name" value="SLT"/>
    <property type="match status" value="1"/>
</dbReference>